<evidence type="ECO:0000256" key="13">
    <source>
        <dbReference type="ARBA" id="ARBA00023170"/>
    </source>
</evidence>
<keyword evidence="13" id="KW-0675">Receptor</keyword>
<evidence type="ECO:0000256" key="15">
    <source>
        <dbReference type="ARBA" id="ARBA00047899"/>
    </source>
</evidence>
<dbReference type="Pfam" id="PF23598">
    <property type="entry name" value="LRR_14"/>
    <property type="match status" value="1"/>
</dbReference>
<keyword evidence="14" id="KW-0325">Glycoprotein</keyword>
<dbReference type="EnsemblPlants" id="LPERR07G11480.1">
    <property type="protein sequence ID" value="LPERR07G11480.1"/>
    <property type="gene ID" value="LPERR07G11480"/>
</dbReference>
<evidence type="ECO:0000256" key="19">
    <source>
        <dbReference type="SAM" id="SignalP"/>
    </source>
</evidence>
<evidence type="ECO:0000256" key="6">
    <source>
        <dbReference type="ARBA" id="ARBA00022614"/>
    </source>
</evidence>
<dbReference type="HOGENOM" id="CLU_000288_18_3_1"/>
<dbReference type="PANTHER" id="PTHR48063:SF31">
    <property type="entry name" value="OS01G0601700 PROTEIN"/>
    <property type="match status" value="1"/>
</dbReference>
<comment type="catalytic activity">
    <reaction evidence="16">
        <text>L-seryl-[protein] + ATP = O-phospho-L-seryl-[protein] + ADP + H(+)</text>
        <dbReference type="Rhea" id="RHEA:17989"/>
        <dbReference type="Rhea" id="RHEA-COMP:9863"/>
        <dbReference type="Rhea" id="RHEA-COMP:11604"/>
        <dbReference type="ChEBI" id="CHEBI:15378"/>
        <dbReference type="ChEBI" id="CHEBI:29999"/>
        <dbReference type="ChEBI" id="CHEBI:30616"/>
        <dbReference type="ChEBI" id="CHEBI:83421"/>
        <dbReference type="ChEBI" id="CHEBI:456216"/>
        <dbReference type="EC" id="2.7.11.1"/>
    </reaction>
</comment>
<dbReference type="PROSITE" id="PS51450">
    <property type="entry name" value="LRR"/>
    <property type="match status" value="2"/>
</dbReference>
<evidence type="ECO:0000256" key="3">
    <source>
        <dbReference type="ARBA" id="ARBA00012513"/>
    </source>
</evidence>
<keyword evidence="7 18" id="KW-0812">Transmembrane</keyword>
<evidence type="ECO:0000256" key="18">
    <source>
        <dbReference type="SAM" id="Phobius"/>
    </source>
</evidence>
<evidence type="ECO:0000256" key="12">
    <source>
        <dbReference type="ARBA" id="ARBA00023136"/>
    </source>
</evidence>
<reference evidence="22 23" key="1">
    <citation type="submission" date="2012-08" db="EMBL/GenBank/DDBJ databases">
        <title>Oryza genome evolution.</title>
        <authorList>
            <person name="Wing R.A."/>
        </authorList>
    </citation>
    <scope>NUCLEOTIDE SEQUENCE</scope>
</reference>
<keyword evidence="6" id="KW-0433">Leucine-rich repeat</keyword>
<dbReference type="GO" id="GO:0005886">
    <property type="term" value="C:plasma membrane"/>
    <property type="evidence" value="ECO:0007669"/>
    <property type="project" value="UniProtKB-SubCell"/>
</dbReference>
<sequence length="840" mass="93745">MAEHALLALPLSALTLVFTFLVISPTPAVSSSAAAASCIPSERDALVAFRASLLDPAGRLSSWRSNGHSCCRWRGVQCDGTTGHVVKLDLRNSRRSYSDYDWISFYEFRSDIDFPSREDNALALRSTGLKELYLTDGHWFGSIPDALGNMSALQVVSLYGNYIDGDATEFFERLPRCSWSRLSKLDLRSTNLSGELPVWIGKLSSLHFVDLSENKLVGKLPVGFGALTSMIYLNLGSNNFTGLLFEEHFASLMNLRYLYLSGNSFKMVLGEDWVPPFRLEIAHLRSCHLGPQFPSWLRWQTEIRLLDASGTHINDSLPVWFWTVFSHAYILNLSDNQFSGTLPKTLEYTSAKVMNLGSNNLTGQVPRFPLNITYFDLSNNSLSGPLPSDLRALKLEELRLCNNYIIATIPASLCQSRRLVYLYMSSNHLTGEFPRCSDNYTVLPPADSPDLFSSPYFGYGMSTIDLSDNSLTGQFPPFLENATTLRFLDLSHNNFYGRLPSWIAKKIPYLRFLRLRSNMFSGHIPGELTNSFGLHYLDLADNNISGIIPQSLAGMKAMRRTTPDGNRGDVYTGSISSFTKGQELHYTFSNYNLVVLLDLSCNSLTGQIPEEISLLLGLKSLNLYGNHLGGKIPNTFGDLKELESLDLSHNGLSGEIPSSFSELTSLSWLNLSYNNLSGKIPSGHQLQALNDQEYIYVGNPGLCGPPLRNSCSMRGRHDELEDSMSNGMVAFYLGMSTGFAMSLWLVFCSLLFRKDWRIAYFMLFDQLCDKIYVQVACKLRSRSSVTVFSEFGGGARDVEGLLKVQECRHLGDTAGGGGMEGNKVEEERKMRPEGDREKER</sequence>
<dbReference type="AlphaFoldDB" id="A0A0D9WYM2"/>
<name>A0A0D9WYM2_9ORYZ</name>
<dbReference type="Proteomes" id="UP000032180">
    <property type="component" value="Chromosome 7"/>
</dbReference>
<keyword evidence="10" id="KW-0418">Kinase</keyword>
<organism evidence="22 23">
    <name type="scientific">Leersia perrieri</name>
    <dbReference type="NCBI Taxonomy" id="77586"/>
    <lineage>
        <taxon>Eukaryota</taxon>
        <taxon>Viridiplantae</taxon>
        <taxon>Streptophyta</taxon>
        <taxon>Embryophyta</taxon>
        <taxon>Tracheophyta</taxon>
        <taxon>Spermatophyta</taxon>
        <taxon>Magnoliopsida</taxon>
        <taxon>Liliopsida</taxon>
        <taxon>Poales</taxon>
        <taxon>Poaceae</taxon>
        <taxon>BOP clade</taxon>
        <taxon>Oryzoideae</taxon>
        <taxon>Oryzeae</taxon>
        <taxon>Oryzinae</taxon>
        <taxon>Leersia</taxon>
    </lineage>
</organism>
<evidence type="ECO:0000256" key="16">
    <source>
        <dbReference type="ARBA" id="ARBA00048679"/>
    </source>
</evidence>
<evidence type="ECO:0000256" key="5">
    <source>
        <dbReference type="ARBA" id="ARBA00022527"/>
    </source>
</evidence>
<feature type="region of interest" description="Disordered" evidence="17">
    <location>
        <begin position="812"/>
        <end position="840"/>
    </location>
</feature>
<dbReference type="InterPro" id="IPR032675">
    <property type="entry name" value="LRR_dom_sf"/>
</dbReference>
<evidence type="ECO:0000259" key="20">
    <source>
        <dbReference type="Pfam" id="PF08263"/>
    </source>
</evidence>
<feature type="transmembrane region" description="Helical" evidence="18">
    <location>
        <begin position="729"/>
        <end position="752"/>
    </location>
</feature>
<keyword evidence="8 19" id="KW-0732">Signal</keyword>
<dbReference type="PRINTS" id="PR00019">
    <property type="entry name" value="LEURICHRPT"/>
</dbReference>
<dbReference type="STRING" id="77586.A0A0D9WYM2"/>
<evidence type="ECO:0000259" key="21">
    <source>
        <dbReference type="Pfam" id="PF23598"/>
    </source>
</evidence>
<reference evidence="23" key="2">
    <citation type="submission" date="2013-12" db="EMBL/GenBank/DDBJ databases">
        <authorList>
            <person name="Yu Y."/>
            <person name="Lee S."/>
            <person name="de Baynast K."/>
            <person name="Wissotski M."/>
            <person name="Liu L."/>
            <person name="Talag J."/>
            <person name="Goicoechea J."/>
            <person name="Angelova A."/>
            <person name="Jetty R."/>
            <person name="Kudrna D."/>
            <person name="Golser W."/>
            <person name="Rivera L."/>
            <person name="Zhang J."/>
            <person name="Wing R."/>
        </authorList>
    </citation>
    <scope>NUCLEOTIDE SEQUENCE</scope>
</reference>
<comment type="catalytic activity">
    <reaction evidence="15">
        <text>L-threonyl-[protein] + ATP = O-phospho-L-threonyl-[protein] + ADP + H(+)</text>
        <dbReference type="Rhea" id="RHEA:46608"/>
        <dbReference type="Rhea" id="RHEA-COMP:11060"/>
        <dbReference type="Rhea" id="RHEA-COMP:11605"/>
        <dbReference type="ChEBI" id="CHEBI:15378"/>
        <dbReference type="ChEBI" id="CHEBI:30013"/>
        <dbReference type="ChEBI" id="CHEBI:30616"/>
        <dbReference type="ChEBI" id="CHEBI:61977"/>
        <dbReference type="ChEBI" id="CHEBI:456216"/>
        <dbReference type="EC" id="2.7.11.1"/>
    </reaction>
</comment>
<keyword evidence="9" id="KW-0677">Repeat</keyword>
<keyword evidence="23" id="KW-1185">Reference proteome</keyword>
<feature type="chain" id="PRO_5002349732" description="non-specific serine/threonine protein kinase" evidence="19">
    <location>
        <begin position="20"/>
        <end position="840"/>
    </location>
</feature>
<evidence type="ECO:0000256" key="2">
    <source>
        <dbReference type="ARBA" id="ARBA00009592"/>
    </source>
</evidence>
<comment type="subcellular location">
    <subcellularLocation>
        <location evidence="1">Cell membrane</location>
        <topology evidence="1">Single-pass type I membrane protein</topology>
    </subcellularLocation>
</comment>
<protein>
    <recommendedName>
        <fullName evidence="3">non-specific serine/threonine protein kinase</fullName>
        <ecNumber evidence="3">2.7.11.1</ecNumber>
    </recommendedName>
</protein>
<keyword evidence="4" id="KW-1003">Cell membrane</keyword>
<comment type="similarity">
    <text evidence="2">Belongs to the RLP family.</text>
</comment>
<accession>A0A0D9WYM2</accession>
<evidence type="ECO:0000256" key="14">
    <source>
        <dbReference type="ARBA" id="ARBA00023180"/>
    </source>
</evidence>
<evidence type="ECO:0000256" key="10">
    <source>
        <dbReference type="ARBA" id="ARBA00022777"/>
    </source>
</evidence>
<evidence type="ECO:0000313" key="23">
    <source>
        <dbReference type="Proteomes" id="UP000032180"/>
    </source>
</evidence>
<evidence type="ECO:0000256" key="11">
    <source>
        <dbReference type="ARBA" id="ARBA00022989"/>
    </source>
</evidence>
<keyword evidence="10" id="KW-0808">Transferase</keyword>
<evidence type="ECO:0000256" key="8">
    <source>
        <dbReference type="ARBA" id="ARBA00022729"/>
    </source>
</evidence>
<dbReference type="InterPro" id="IPR046956">
    <property type="entry name" value="RLP23-like"/>
</dbReference>
<dbReference type="eggNOG" id="KOG0619">
    <property type="taxonomic scope" value="Eukaryota"/>
</dbReference>
<evidence type="ECO:0000256" key="4">
    <source>
        <dbReference type="ARBA" id="ARBA00022475"/>
    </source>
</evidence>
<feature type="domain" description="Leucine-rich repeat-containing N-terminal plant-type" evidence="20">
    <location>
        <begin position="40"/>
        <end position="79"/>
    </location>
</feature>
<dbReference type="Gramene" id="LPERR07G11480.1">
    <property type="protein sequence ID" value="LPERR07G11480.1"/>
    <property type="gene ID" value="LPERR07G11480"/>
</dbReference>
<evidence type="ECO:0000256" key="7">
    <source>
        <dbReference type="ARBA" id="ARBA00022692"/>
    </source>
</evidence>
<dbReference type="EC" id="2.7.11.1" evidence="3"/>
<dbReference type="Pfam" id="PF08263">
    <property type="entry name" value="LRRNT_2"/>
    <property type="match status" value="1"/>
</dbReference>
<feature type="signal peptide" evidence="19">
    <location>
        <begin position="1"/>
        <end position="19"/>
    </location>
</feature>
<dbReference type="InterPro" id="IPR013210">
    <property type="entry name" value="LRR_N_plant-typ"/>
</dbReference>
<dbReference type="SUPFAM" id="SSF52058">
    <property type="entry name" value="L domain-like"/>
    <property type="match status" value="2"/>
</dbReference>
<evidence type="ECO:0000313" key="22">
    <source>
        <dbReference type="EnsemblPlants" id="LPERR07G11480.1"/>
    </source>
</evidence>
<proteinExistence type="inferred from homology"/>
<evidence type="ECO:0000256" key="9">
    <source>
        <dbReference type="ARBA" id="ARBA00022737"/>
    </source>
</evidence>
<dbReference type="PANTHER" id="PTHR48063">
    <property type="entry name" value="LRR RECEPTOR-LIKE KINASE"/>
    <property type="match status" value="1"/>
</dbReference>
<dbReference type="Gene3D" id="3.80.10.10">
    <property type="entry name" value="Ribonuclease Inhibitor"/>
    <property type="match status" value="4"/>
</dbReference>
<evidence type="ECO:0000256" key="1">
    <source>
        <dbReference type="ARBA" id="ARBA00004251"/>
    </source>
</evidence>
<feature type="domain" description="Disease resistance R13L4/SHOC-2-like LRR" evidence="21">
    <location>
        <begin position="574"/>
        <end position="682"/>
    </location>
</feature>
<dbReference type="SMART" id="SM00369">
    <property type="entry name" value="LRR_TYP"/>
    <property type="match status" value="8"/>
</dbReference>
<keyword evidence="12 18" id="KW-0472">Membrane</keyword>
<dbReference type="GO" id="GO:0004674">
    <property type="term" value="F:protein serine/threonine kinase activity"/>
    <property type="evidence" value="ECO:0007669"/>
    <property type="project" value="UniProtKB-KW"/>
</dbReference>
<keyword evidence="11 18" id="KW-1133">Transmembrane helix</keyword>
<keyword evidence="5" id="KW-0723">Serine/threonine-protein kinase</keyword>
<feature type="compositionally biased region" description="Basic and acidic residues" evidence="17">
    <location>
        <begin position="822"/>
        <end position="840"/>
    </location>
</feature>
<dbReference type="FunFam" id="3.80.10.10:FF:000095">
    <property type="entry name" value="LRR receptor-like serine/threonine-protein kinase GSO1"/>
    <property type="match status" value="1"/>
</dbReference>
<dbReference type="InterPro" id="IPR001611">
    <property type="entry name" value="Leu-rich_rpt"/>
</dbReference>
<reference evidence="22" key="3">
    <citation type="submission" date="2015-04" db="UniProtKB">
        <authorList>
            <consortium name="EnsemblPlants"/>
        </authorList>
    </citation>
    <scope>IDENTIFICATION</scope>
</reference>
<evidence type="ECO:0000256" key="17">
    <source>
        <dbReference type="SAM" id="MobiDB-lite"/>
    </source>
</evidence>
<dbReference type="Pfam" id="PF00560">
    <property type="entry name" value="LRR_1"/>
    <property type="match status" value="6"/>
</dbReference>
<dbReference type="InterPro" id="IPR003591">
    <property type="entry name" value="Leu-rich_rpt_typical-subtyp"/>
</dbReference>
<dbReference type="InterPro" id="IPR055414">
    <property type="entry name" value="LRR_R13L4/SHOC2-like"/>
</dbReference>
<dbReference type="FunFam" id="3.80.10.10:FF:001347">
    <property type="entry name" value="LRR receptor-like serine/threonine-protein kinase GSO2"/>
    <property type="match status" value="1"/>
</dbReference>